<dbReference type="OrthoDB" id="9806880at2"/>
<dbReference type="InterPro" id="IPR002123">
    <property type="entry name" value="Plipid/glycerol_acylTrfase"/>
</dbReference>
<evidence type="ECO:0000256" key="7">
    <source>
        <dbReference type="SAM" id="SignalP"/>
    </source>
</evidence>
<keyword evidence="2" id="KW-0444">Lipid biosynthesis</keyword>
<evidence type="ECO:0000313" key="9">
    <source>
        <dbReference type="EMBL" id="KMQ75217.1"/>
    </source>
</evidence>
<evidence type="ECO:0000256" key="6">
    <source>
        <dbReference type="SAM" id="MobiDB-lite"/>
    </source>
</evidence>
<dbReference type="AlphaFoldDB" id="A0A0J7JAL4"/>
<reference evidence="9 10" key="1">
    <citation type="submission" date="2015-06" db="EMBL/GenBank/DDBJ databases">
        <title>Marinobacter subterrani, a genetically tractable neutrophilic iron-oxidizing strain isolated from the Soudan Iron Mine.</title>
        <authorList>
            <person name="Bonis B.M."/>
            <person name="Gralnick J.A."/>
        </authorList>
    </citation>
    <scope>NUCLEOTIDE SEQUENCE [LARGE SCALE GENOMIC DNA]</scope>
    <source>
        <strain evidence="9 10">JG233</strain>
    </source>
</reference>
<evidence type="ECO:0000256" key="4">
    <source>
        <dbReference type="ARBA" id="ARBA00023098"/>
    </source>
</evidence>
<evidence type="ECO:0000256" key="1">
    <source>
        <dbReference type="ARBA" id="ARBA00005189"/>
    </source>
</evidence>
<dbReference type="PANTHER" id="PTHR10434:SF64">
    <property type="entry name" value="1-ACYL-SN-GLYCEROL-3-PHOSPHATE ACYLTRANSFERASE-RELATED"/>
    <property type="match status" value="1"/>
</dbReference>
<evidence type="ECO:0000259" key="8">
    <source>
        <dbReference type="SMART" id="SM00563"/>
    </source>
</evidence>
<feature type="compositionally biased region" description="Polar residues" evidence="6">
    <location>
        <begin position="276"/>
        <end position="286"/>
    </location>
</feature>
<dbReference type="PANTHER" id="PTHR10434">
    <property type="entry name" value="1-ACYL-SN-GLYCEROL-3-PHOSPHATE ACYLTRANSFERASE"/>
    <property type="match status" value="1"/>
</dbReference>
<dbReference type="Pfam" id="PF01553">
    <property type="entry name" value="Acyltransferase"/>
    <property type="match status" value="1"/>
</dbReference>
<feature type="region of interest" description="Disordered" evidence="6">
    <location>
        <begin position="255"/>
        <end position="286"/>
    </location>
</feature>
<feature type="chain" id="PRO_5005289343" evidence="7">
    <location>
        <begin position="27"/>
        <end position="286"/>
    </location>
</feature>
<dbReference type="EC" id="2.3.1.51" evidence="9"/>
<name>A0A0J7JAL4_9GAMM</name>
<dbReference type="CDD" id="cd07989">
    <property type="entry name" value="LPLAT_AGPAT-like"/>
    <property type="match status" value="1"/>
</dbReference>
<dbReference type="EMBL" id="LFBU01000001">
    <property type="protein sequence ID" value="KMQ75217.1"/>
    <property type="molecule type" value="Genomic_DNA"/>
</dbReference>
<dbReference type="SMART" id="SM00563">
    <property type="entry name" value="PlsC"/>
    <property type="match status" value="1"/>
</dbReference>
<evidence type="ECO:0000256" key="5">
    <source>
        <dbReference type="ARBA" id="ARBA00023315"/>
    </source>
</evidence>
<sequence>MGWLRLGVRLTTFTLFLAATTSIATALRLADGITRRTADRTPWARFCFRWACRCLGLDIHQHGAPADTNVLFVSNHISWTDIPILGSLAPTRFLSKAEVGQWPLIGWLAREAGTLFIRRGGGQARRVRNQISENLKAGESVLVFPEGTTSAGLTVLPLHGLLLKAASESNTPIQPVTISYRRAGRPDHLAPFIGDDDFHRHLPRMLRQPPARVDVVFHPVVTVPAETGAGDLTRQLREVMLEGLARVHRGELDDGEACPVRTAGGPERPHLPSLHGGQQSPDQSTG</sequence>
<dbReference type="GO" id="GO:0003841">
    <property type="term" value="F:1-acylglycerol-3-phosphate O-acyltransferase activity"/>
    <property type="evidence" value="ECO:0007669"/>
    <property type="project" value="UniProtKB-EC"/>
</dbReference>
<dbReference type="RefSeq" id="WP_048495344.1">
    <property type="nucleotide sequence ID" value="NZ_LFBU01000001.1"/>
</dbReference>
<feature type="signal peptide" evidence="7">
    <location>
        <begin position="1"/>
        <end position="26"/>
    </location>
</feature>
<dbReference type="Proteomes" id="UP000036102">
    <property type="component" value="Unassembled WGS sequence"/>
</dbReference>
<proteinExistence type="predicted"/>
<dbReference type="STRING" id="1658765.Msub_11416"/>
<dbReference type="SUPFAM" id="SSF69593">
    <property type="entry name" value="Glycerol-3-phosphate (1)-acyltransferase"/>
    <property type="match status" value="1"/>
</dbReference>
<keyword evidence="10" id="KW-1185">Reference proteome</keyword>
<evidence type="ECO:0000313" key="10">
    <source>
        <dbReference type="Proteomes" id="UP000036102"/>
    </source>
</evidence>
<evidence type="ECO:0000256" key="3">
    <source>
        <dbReference type="ARBA" id="ARBA00022679"/>
    </source>
</evidence>
<accession>A0A0J7JAL4</accession>
<comment type="caution">
    <text evidence="9">The sequence shown here is derived from an EMBL/GenBank/DDBJ whole genome shotgun (WGS) entry which is preliminary data.</text>
</comment>
<keyword evidence="7" id="KW-0732">Signal</keyword>
<comment type="pathway">
    <text evidence="1">Lipid metabolism.</text>
</comment>
<keyword evidence="3 9" id="KW-0808">Transferase</keyword>
<dbReference type="GO" id="GO:0006654">
    <property type="term" value="P:phosphatidic acid biosynthetic process"/>
    <property type="evidence" value="ECO:0007669"/>
    <property type="project" value="TreeGrafter"/>
</dbReference>
<gene>
    <name evidence="9" type="ORF">Msub_11416</name>
</gene>
<keyword evidence="4" id="KW-0443">Lipid metabolism</keyword>
<protein>
    <submittedName>
        <fullName evidence="9">Lyso-ornithine lipid acyltransferase</fullName>
        <ecNumber evidence="9">2.3.1.51</ecNumber>
    </submittedName>
</protein>
<evidence type="ECO:0000256" key="2">
    <source>
        <dbReference type="ARBA" id="ARBA00022516"/>
    </source>
</evidence>
<keyword evidence="5 9" id="KW-0012">Acyltransferase</keyword>
<feature type="domain" description="Phospholipid/glycerol acyltransferase" evidence="8">
    <location>
        <begin position="70"/>
        <end position="181"/>
    </location>
</feature>
<organism evidence="9 10">
    <name type="scientific">Marinobacter subterrani</name>
    <dbReference type="NCBI Taxonomy" id="1658765"/>
    <lineage>
        <taxon>Bacteria</taxon>
        <taxon>Pseudomonadati</taxon>
        <taxon>Pseudomonadota</taxon>
        <taxon>Gammaproteobacteria</taxon>
        <taxon>Pseudomonadales</taxon>
        <taxon>Marinobacteraceae</taxon>
        <taxon>Marinobacter</taxon>
    </lineage>
</organism>